<dbReference type="SMART" id="SM00220">
    <property type="entry name" value="S_TKc"/>
    <property type="match status" value="1"/>
</dbReference>
<dbReference type="GeneID" id="107426637"/>
<dbReference type="RefSeq" id="XP_015892356.2">
    <property type="nucleotide sequence ID" value="XM_016036870.4"/>
</dbReference>
<feature type="binding site" evidence="11">
    <location>
        <position position="552"/>
    </location>
    <ligand>
        <name>ATP</name>
        <dbReference type="ChEBI" id="CHEBI:30616"/>
    </ligand>
</feature>
<evidence type="ECO:0000256" key="6">
    <source>
        <dbReference type="ARBA" id="ARBA00022741"/>
    </source>
</evidence>
<dbReference type="PANTHER" id="PTHR47989">
    <property type="entry name" value="OS01G0750732 PROTEIN"/>
    <property type="match status" value="1"/>
</dbReference>
<dbReference type="Proteomes" id="UP001652623">
    <property type="component" value="Chromosome 9"/>
</dbReference>
<dbReference type="FunCoup" id="A0A6P4B1Y9">
    <property type="interactions" value="16"/>
</dbReference>
<evidence type="ECO:0000256" key="1">
    <source>
        <dbReference type="ARBA" id="ARBA00004167"/>
    </source>
</evidence>
<name>A0A6P4B1Y9_ZIZJJ</name>
<keyword evidence="13" id="KW-1185">Reference proteome</keyword>
<dbReference type="InterPro" id="IPR008271">
    <property type="entry name" value="Ser/Thr_kinase_AS"/>
</dbReference>
<evidence type="ECO:0000256" key="7">
    <source>
        <dbReference type="ARBA" id="ARBA00022777"/>
    </source>
</evidence>
<dbReference type="InterPro" id="IPR024788">
    <property type="entry name" value="Malectin-like_Carb-bd_dom"/>
</dbReference>
<keyword evidence="6 11" id="KW-0547">Nucleotide-binding</keyword>
<dbReference type="AlphaFoldDB" id="A0A6P4B1Y9"/>
<comment type="subcellular location">
    <subcellularLocation>
        <location evidence="1">Membrane</location>
        <topology evidence="1">Single-pass membrane protein</topology>
    </subcellularLocation>
</comment>
<evidence type="ECO:0000256" key="3">
    <source>
        <dbReference type="ARBA" id="ARBA00022679"/>
    </source>
</evidence>
<dbReference type="Gene3D" id="2.60.120.430">
    <property type="entry name" value="Galactose-binding lectin"/>
    <property type="match status" value="2"/>
</dbReference>
<feature type="domain" description="Protein kinase" evidence="12">
    <location>
        <begin position="524"/>
        <end position="796"/>
    </location>
</feature>
<evidence type="ECO:0000256" key="2">
    <source>
        <dbReference type="ARBA" id="ARBA00022527"/>
    </source>
</evidence>
<keyword evidence="4" id="KW-0812">Transmembrane</keyword>
<dbReference type="CDD" id="cd14066">
    <property type="entry name" value="STKc_IRAK"/>
    <property type="match status" value="1"/>
</dbReference>
<evidence type="ECO:0000256" key="4">
    <source>
        <dbReference type="ARBA" id="ARBA00022692"/>
    </source>
</evidence>
<evidence type="ECO:0000313" key="13">
    <source>
        <dbReference type="Proteomes" id="UP001652623"/>
    </source>
</evidence>
<evidence type="ECO:0000259" key="12">
    <source>
        <dbReference type="PROSITE" id="PS50011"/>
    </source>
</evidence>
<organism evidence="13 14">
    <name type="scientific">Ziziphus jujuba</name>
    <name type="common">Chinese jujube</name>
    <name type="synonym">Ziziphus sativa</name>
    <dbReference type="NCBI Taxonomy" id="326968"/>
    <lineage>
        <taxon>Eukaryota</taxon>
        <taxon>Viridiplantae</taxon>
        <taxon>Streptophyta</taxon>
        <taxon>Embryophyta</taxon>
        <taxon>Tracheophyta</taxon>
        <taxon>Spermatophyta</taxon>
        <taxon>Magnoliopsida</taxon>
        <taxon>eudicotyledons</taxon>
        <taxon>Gunneridae</taxon>
        <taxon>Pentapetalae</taxon>
        <taxon>rosids</taxon>
        <taxon>fabids</taxon>
        <taxon>Rosales</taxon>
        <taxon>Rhamnaceae</taxon>
        <taxon>Paliureae</taxon>
        <taxon>Ziziphus</taxon>
    </lineage>
</organism>
<dbReference type="SUPFAM" id="SSF56112">
    <property type="entry name" value="Protein kinase-like (PK-like)"/>
    <property type="match status" value="1"/>
</dbReference>
<dbReference type="InterPro" id="IPR001245">
    <property type="entry name" value="Ser-Thr/Tyr_kinase_cat_dom"/>
</dbReference>
<dbReference type="InterPro" id="IPR017441">
    <property type="entry name" value="Protein_kinase_ATP_BS"/>
</dbReference>
<keyword evidence="3" id="KW-0808">Transferase</keyword>
<evidence type="ECO:0000256" key="9">
    <source>
        <dbReference type="ARBA" id="ARBA00022989"/>
    </source>
</evidence>
<dbReference type="Gene3D" id="1.10.510.10">
    <property type="entry name" value="Transferase(Phosphotransferase) domain 1"/>
    <property type="match status" value="1"/>
</dbReference>
<keyword evidence="9" id="KW-1133">Transmembrane helix</keyword>
<keyword evidence="7" id="KW-0418">Kinase</keyword>
<keyword evidence="10" id="KW-0472">Membrane</keyword>
<proteinExistence type="predicted"/>
<dbReference type="PROSITE" id="PS00107">
    <property type="entry name" value="PROTEIN_KINASE_ATP"/>
    <property type="match status" value="1"/>
</dbReference>
<protein>
    <submittedName>
        <fullName evidence="14">Probable receptor-like protein kinase At4g39110</fullName>
    </submittedName>
</protein>
<dbReference type="GO" id="GO:0005524">
    <property type="term" value="F:ATP binding"/>
    <property type="evidence" value="ECO:0007669"/>
    <property type="project" value="UniProtKB-UniRule"/>
</dbReference>
<dbReference type="InterPro" id="IPR000719">
    <property type="entry name" value="Prot_kinase_dom"/>
</dbReference>
<keyword evidence="8 11" id="KW-0067">ATP-binding</keyword>
<dbReference type="InterPro" id="IPR011009">
    <property type="entry name" value="Kinase-like_dom_sf"/>
</dbReference>
<dbReference type="Gene3D" id="3.30.200.20">
    <property type="entry name" value="Phosphorylase Kinase, domain 1"/>
    <property type="match status" value="1"/>
</dbReference>
<dbReference type="GO" id="GO:0004674">
    <property type="term" value="F:protein serine/threonine kinase activity"/>
    <property type="evidence" value="ECO:0007669"/>
    <property type="project" value="UniProtKB-KW"/>
</dbReference>
<dbReference type="PROSITE" id="PS00108">
    <property type="entry name" value="PROTEIN_KINASE_ST"/>
    <property type="match status" value="1"/>
</dbReference>
<dbReference type="GO" id="GO:0016020">
    <property type="term" value="C:membrane"/>
    <property type="evidence" value="ECO:0007669"/>
    <property type="project" value="UniProtKB-SubCell"/>
</dbReference>
<dbReference type="Pfam" id="PF12819">
    <property type="entry name" value="Malectin_like"/>
    <property type="match status" value="1"/>
</dbReference>
<evidence type="ECO:0000256" key="10">
    <source>
        <dbReference type="ARBA" id="ARBA00023136"/>
    </source>
</evidence>
<evidence type="ECO:0000256" key="5">
    <source>
        <dbReference type="ARBA" id="ARBA00022729"/>
    </source>
</evidence>
<keyword evidence="5" id="KW-0732">Signal</keyword>
<dbReference type="InParanoid" id="A0A6P4B1Y9"/>
<sequence length="872" mass="95552">MEIEKKSHKIQQKDSNLFLSSLPSTPMAFLLVLLFSFISKPTTVYSAGSASFIPQDNFLIDCGATNAANSPDGRVFKTEPQSSQFLQAEDDFKVSIPSADVPSPIYLTARIFVKDATYSFHMSHPGFHWVRLHFFPINNNVFDLQKATFTVTTNKYVLLHSFNVNNTNHAIVKEYLVNITDPQFSIKFAPQKNSAAFINAIEVVSAPDSLITDTATNLSPVTNFQGLPSFAFQTAYRVNMGGPLITPSNDTLGRTWVSDAEFLKNKNLAKSVTVAPSIVKYPEGGSPLIAPPMVYASASEMADAKVDQPKFNVTWNFDVDTAFGYMIRLHFCDIVSKALNNLYFNVYINQNMAIADLDLSHTMGALATSYYKDIVVNTSMMSNGLSVQIGPSNMGSGDLNAILNGVEVLKMSNTVDSLDGEFGVDGRQENPGSRRGTVAAVGFAMMFGAFVGLGAMVIKWHKRPQDWQKRNSFSSWLLPVHAGDNSFLASKTSVGSHKSGLYSSTLGLGRYFSFAELQEATKNFDSKAVIGVGGFGNVYLGEIDDGTKVAVKRGNPQSEQGITEFQTEIQMLSKLRHRHLVSLIGYCDENSEMILVYEYMSNGPFRDHLYGKNLASLSWKQRLEICIGAARGLHYLHTGTAQGIIHRDVKTTNILLDDNFTAKVSDFGLSKDAPMGQGHVSTAVKGSFGYLDPEYFRRQQLTDKSDVYSFGVVLLEALCARPALNPQLPREQVNLADWAMQWKRKGLLDKIIDPHLVGAINPESMKKFAEAAEKCLAEHGVDRPTMGDVLWNLEYALQLQEAFSQGKAAEEESKPSANAVAAAPVTPPVDAATSNRLATQPAAVNNVQGEVEDVNQHSGTAMFAELANLNGR</sequence>
<accession>A0A6P4B1Y9</accession>
<evidence type="ECO:0000313" key="14">
    <source>
        <dbReference type="RefSeq" id="XP_015892356.2"/>
    </source>
</evidence>
<gene>
    <name evidence="14" type="primary">LOC107426637</name>
</gene>
<dbReference type="PANTHER" id="PTHR47989:SF62">
    <property type="entry name" value="OS05G0423500 PROTEIN"/>
    <property type="match status" value="1"/>
</dbReference>
<evidence type="ECO:0000256" key="8">
    <source>
        <dbReference type="ARBA" id="ARBA00022840"/>
    </source>
</evidence>
<evidence type="ECO:0000256" key="11">
    <source>
        <dbReference type="PROSITE-ProRule" id="PRU10141"/>
    </source>
</evidence>
<keyword evidence="2" id="KW-0723">Serine/threonine-protein kinase</keyword>
<dbReference type="Pfam" id="PF07714">
    <property type="entry name" value="PK_Tyr_Ser-Thr"/>
    <property type="match status" value="1"/>
</dbReference>
<dbReference type="KEGG" id="zju:107426637"/>
<reference evidence="14" key="1">
    <citation type="submission" date="2025-08" db="UniProtKB">
        <authorList>
            <consortium name="RefSeq"/>
        </authorList>
    </citation>
    <scope>IDENTIFICATION</scope>
    <source>
        <tissue evidence="14">Seedling</tissue>
    </source>
</reference>
<dbReference type="PROSITE" id="PS50011">
    <property type="entry name" value="PROTEIN_KINASE_DOM"/>
    <property type="match status" value="1"/>
</dbReference>